<evidence type="ECO:0000313" key="15">
    <source>
        <dbReference type="Proteomes" id="UP000028933"/>
    </source>
</evidence>
<evidence type="ECO:0000256" key="13">
    <source>
        <dbReference type="SAM" id="Phobius"/>
    </source>
</evidence>
<comment type="similarity">
    <text evidence="2">Belongs to the TMEM175 family.</text>
</comment>
<evidence type="ECO:0000256" key="4">
    <source>
        <dbReference type="ARBA" id="ARBA00022538"/>
    </source>
</evidence>
<keyword evidence="5 13" id="KW-0812">Transmembrane</keyword>
<sequence length="229" mass="26586">MENQENEGYSGTEVKHPKQEFQVERLAFFSDAIFAIAITLLIIEFKVPHVTRESTYDQVLGELSELKYNFLALLFSFGLISMFWIRHHFLFKHIHNYNGPVIRLNMLIMLTIIFFPFTTTFYADSVENFAVFTLAFRLFALNNILAALSIFALSYYVFVAHTELSYSIPEHYKRKFFSDNLFLASMFILLLILTFFTDSAKLLGGIACVTILVKNILERILKISHVKYS</sequence>
<evidence type="ECO:0000256" key="6">
    <source>
        <dbReference type="ARBA" id="ARBA00022826"/>
    </source>
</evidence>
<evidence type="ECO:0000256" key="12">
    <source>
        <dbReference type="ARBA" id="ARBA00034430"/>
    </source>
</evidence>
<feature type="transmembrane region" description="Helical" evidence="13">
    <location>
        <begin position="26"/>
        <end position="46"/>
    </location>
</feature>
<reference evidence="14" key="2">
    <citation type="journal article" date="2015" name="Genome Biol. Evol.">
        <title>Complete Genome Sequence and Transcriptomic Analysis of the Novel Pathogen Elizabethkingia anophelis in Response to Oxidative Stress.</title>
        <authorList>
            <person name="Li Y."/>
            <person name="Liu Y."/>
            <person name="Chew S.C."/>
            <person name="Tay M."/>
            <person name="Salido M.M."/>
            <person name="Teo J."/>
            <person name="Lauro F.M."/>
            <person name="Givskov M."/>
            <person name="Yang L."/>
        </authorList>
    </citation>
    <scope>NUCLEOTIDE SEQUENCE</scope>
    <source>
        <strain evidence="14">NUHP1</strain>
    </source>
</reference>
<feature type="transmembrane region" description="Helical" evidence="13">
    <location>
        <begin position="129"/>
        <end position="159"/>
    </location>
</feature>
<dbReference type="STRING" id="1338011.BD94_2776"/>
<dbReference type="GO" id="GO:0005267">
    <property type="term" value="F:potassium channel activity"/>
    <property type="evidence" value="ECO:0007669"/>
    <property type="project" value="UniProtKB-KW"/>
</dbReference>
<name>A0A077EFZ0_9FLAO</name>
<dbReference type="KEGG" id="eao:BD94_2776"/>
<evidence type="ECO:0000256" key="5">
    <source>
        <dbReference type="ARBA" id="ARBA00022692"/>
    </source>
</evidence>
<evidence type="ECO:0000256" key="3">
    <source>
        <dbReference type="ARBA" id="ARBA00022448"/>
    </source>
</evidence>
<dbReference type="AlphaFoldDB" id="A0A077EFZ0"/>
<keyword evidence="6" id="KW-0631">Potassium channel</keyword>
<gene>
    <name evidence="14" type="ORF">BD94_2776</name>
</gene>
<accession>A0A077EFZ0</accession>
<dbReference type="PANTHER" id="PTHR31462:SF5">
    <property type="entry name" value="ENDOSOMAL_LYSOSOMAL PROTON CHANNEL TMEM175"/>
    <property type="match status" value="1"/>
</dbReference>
<dbReference type="InterPro" id="IPR010617">
    <property type="entry name" value="TMEM175-like"/>
</dbReference>
<comment type="catalytic activity">
    <reaction evidence="12">
        <text>K(+)(in) = K(+)(out)</text>
        <dbReference type="Rhea" id="RHEA:29463"/>
        <dbReference type="ChEBI" id="CHEBI:29103"/>
    </reaction>
</comment>
<dbReference type="eggNOG" id="COG3548">
    <property type="taxonomic scope" value="Bacteria"/>
</dbReference>
<keyword evidence="4" id="KW-0633">Potassium transport</keyword>
<evidence type="ECO:0000256" key="7">
    <source>
        <dbReference type="ARBA" id="ARBA00022958"/>
    </source>
</evidence>
<keyword evidence="8 13" id="KW-1133">Transmembrane helix</keyword>
<feature type="transmembrane region" description="Helical" evidence="13">
    <location>
        <begin position="106"/>
        <end position="123"/>
    </location>
</feature>
<evidence type="ECO:0000256" key="9">
    <source>
        <dbReference type="ARBA" id="ARBA00023065"/>
    </source>
</evidence>
<keyword evidence="10 13" id="KW-0472">Membrane</keyword>
<comment type="subcellular location">
    <subcellularLocation>
        <location evidence="1">Membrane</location>
        <topology evidence="1">Multi-pass membrane protein</topology>
    </subcellularLocation>
</comment>
<dbReference type="RefSeq" id="WP_024565866.1">
    <property type="nucleotide sequence ID" value="NZ_CP007547.1"/>
</dbReference>
<keyword evidence="7" id="KW-0630">Potassium</keyword>
<keyword evidence="11" id="KW-0407">Ion channel</keyword>
<feature type="transmembrane region" description="Helical" evidence="13">
    <location>
        <begin position="66"/>
        <end position="85"/>
    </location>
</feature>
<dbReference type="EMBL" id="CP007547">
    <property type="protein sequence ID" value="AIL46551.1"/>
    <property type="molecule type" value="Genomic_DNA"/>
</dbReference>
<dbReference type="PANTHER" id="PTHR31462">
    <property type="entry name" value="ENDOSOMAL/LYSOSOMAL POTASSIUM CHANNEL TMEM175"/>
    <property type="match status" value="1"/>
</dbReference>
<proteinExistence type="inferred from homology"/>
<evidence type="ECO:0000256" key="11">
    <source>
        <dbReference type="ARBA" id="ARBA00023303"/>
    </source>
</evidence>
<evidence type="ECO:0000256" key="1">
    <source>
        <dbReference type="ARBA" id="ARBA00004141"/>
    </source>
</evidence>
<evidence type="ECO:0000256" key="8">
    <source>
        <dbReference type="ARBA" id="ARBA00022989"/>
    </source>
</evidence>
<dbReference type="GO" id="GO:0016020">
    <property type="term" value="C:membrane"/>
    <property type="evidence" value="ECO:0007669"/>
    <property type="project" value="UniProtKB-SubCell"/>
</dbReference>
<dbReference type="Pfam" id="PF06736">
    <property type="entry name" value="TMEM175"/>
    <property type="match status" value="1"/>
</dbReference>
<evidence type="ECO:0008006" key="16">
    <source>
        <dbReference type="Google" id="ProtNLM"/>
    </source>
</evidence>
<evidence type="ECO:0000313" key="14">
    <source>
        <dbReference type="EMBL" id="AIL46551.1"/>
    </source>
</evidence>
<organism evidence="14 15">
    <name type="scientific">Elizabethkingia anophelis NUHP1</name>
    <dbReference type="NCBI Taxonomy" id="1338011"/>
    <lineage>
        <taxon>Bacteria</taxon>
        <taxon>Pseudomonadati</taxon>
        <taxon>Bacteroidota</taxon>
        <taxon>Flavobacteriia</taxon>
        <taxon>Flavobacteriales</taxon>
        <taxon>Weeksellaceae</taxon>
        <taxon>Elizabethkingia</taxon>
    </lineage>
</organism>
<keyword evidence="3" id="KW-0813">Transport</keyword>
<dbReference type="Proteomes" id="UP000028933">
    <property type="component" value="Chromosome"/>
</dbReference>
<evidence type="ECO:0000256" key="2">
    <source>
        <dbReference type="ARBA" id="ARBA00006920"/>
    </source>
</evidence>
<reference evidence="14" key="1">
    <citation type="journal article" date="2013" name="Lancet">
        <title>First case of E anophelis outbreak in an intensive-care unit.</title>
        <authorList>
            <person name="Teo J."/>
            <person name="Tan S.Y."/>
            <person name="Tay M."/>
            <person name="Ding Y."/>
            <person name="Kjelleberg S."/>
            <person name="Givskov M."/>
            <person name="Lin R.T."/>
            <person name="Yang L."/>
        </authorList>
    </citation>
    <scope>NUCLEOTIDE SEQUENCE [LARGE SCALE GENOMIC DNA]</scope>
    <source>
        <strain evidence="14">NUHP1</strain>
    </source>
</reference>
<dbReference type="GO" id="GO:0015252">
    <property type="term" value="F:proton channel activity"/>
    <property type="evidence" value="ECO:0007669"/>
    <property type="project" value="InterPro"/>
</dbReference>
<protein>
    <recommendedName>
        <fullName evidence="16">Integral membrane protein</fullName>
    </recommendedName>
</protein>
<dbReference type="HOGENOM" id="CLU_090238_3_0_10"/>
<feature type="transmembrane region" description="Helical" evidence="13">
    <location>
        <begin position="180"/>
        <end position="196"/>
    </location>
</feature>
<evidence type="ECO:0000256" key="10">
    <source>
        <dbReference type="ARBA" id="ARBA00023136"/>
    </source>
</evidence>
<keyword evidence="9" id="KW-0406">Ion transport</keyword>